<gene>
    <name evidence="1" type="ORF">ABENE_19660</name>
</gene>
<comment type="caution">
    <text evidence="1">The sequence shown here is derived from an EMBL/GenBank/DDBJ whole genome shotgun (WGS) entry which is preliminary data.</text>
</comment>
<dbReference type="Proteomes" id="UP000017837">
    <property type="component" value="Unassembled WGS sequence"/>
</dbReference>
<dbReference type="PATRIC" id="fig|1121022.4.peg.4029"/>
<accession>V4NR25</accession>
<protein>
    <submittedName>
        <fullName evidence="1">Uncharacterized protein</fullName>
    </submittedName>
</protein>
<dbReference type="STRING" id="1121022.GCA_000376105_03981"/>
<dbReference type="AlphaFoldDB" id="V4NR25"/>
<dbReference type="RefSeq" id="WP_023447428.1">
    <property type="nucleotide sequence ID" value="NZ_AQWM01000039.1"/>
</dbReference>
<proteinExistence type="predicted"/>
<sequence length="119" mass="12296">MALIALGLFVTSGQVVARDTPALGVEVTGEQGSGAYPAMCEEDATLPAHGVYRPKTLAALNGEKLGQTGLPAALVIIPVGQGGIAAEVVVNWPDWQRKGRNAAGQRFQDQIAVIAAMTD</sequence>
<evidence type="ECO:0000313" key="1">
    <source>
        <dbReference type="EMBL" id="ESQ84242.1"/>
    </source>
</evidence>
<keyword evidence="2" id="KW-1185">Reference proteome</keyword>
<evidence type="ECO:0000313" key="2">
    <source>
        <dbReference type="Proteomes" id="UP000017837"/>
    </source>
</evidence>
<reference evidence="1 2" key="1">
    <citation type="journal article" date="2014" name="Nature">
        <title>Sequential evolution of bacterial morphology by co-option of a developmental regulator.</title>
        <authorList>
            <person name="Jiang C."/>
            <person name="Brown P.J."/>
            <person name="Ducret A."/>
            <person name="Brun Y.V."/>
        </authorList>
    </citation>
    <scope>NUCLEOTIDE SEQUENCE [LARGE SCALE GENOMIC DNA]</scope>
    <source>
        <strain evidence="1 2">DSM 16100</strain>
    </source>
</reference>
<name>V4NR25_9CAUL</name>
<dbReference type="EMBL" id="AWGB01000064">
    <property type="protein sequence ID" value="ESQ84242.1"/>
    <property type="molecule type" value="Genomic_DNA"/>
</dbReference>
<organism evidence="1 2">
    <name type="scientific">Asticcacaulis benevestitus DSM 16100 = ATCC BAA-896</name>
    <dbReference type="NCBI Taxonomy" id="1121022"/>
    <lineage>
        <taxon>Bacteria</taxon>
        <taxon>Pseudomonadati</taxon>
        <taxon>Pseudomonadota</taxon>
        <taxon>Alphaproteobacteria</taxon>
        <taxon>Caulobacterales</taxon>
        <taxon>Caulobacteraceae</taxon>
        <taxon>Asticcacaulis</taxon>
    </lineage>
</organism>